<dbReference type="KEGG" id="hro:HELRODRAFT_168749"/>
<dbReference type="CTD" id="20202472"/>
<keyword evidence="1" id="KW-0472">Membrane</keyword>
<feature type="transmembrane region" description="Helical" evidence="1">
    <location>
        <begin position="9"/>
        <end position="26"/>
    </location>
</feature>
<dbReference type="InParanoid" id="T1F0X2"/>
<accession>T1F0X2</accession>
<gene>
    <name evidence="3" type="primary">20202472</name>
    <name evidence="2" type="ORF">HELRODRAFT_168749</name>
</gene>
<keyword evidence="4" id="KW-1185">Reference proteome</keyword>
<dbReference type="EMBL" id="AMQM01003079">
    <property type="status" value="NOT_ANNOTATED_CDS"/>
    <property type="molecule type" value="Genomic_DNA"/>
</dbReference>
<evidence type="ECO:0000313" key="3">
    <source>
        <dbReference type="EnsemblMetazoa" id="HelroP168749"/>
    </source>
</evidence>
<dbReference type="Proteomes" id="UP000015101">
    <property type="component" value="Unassembled WGS sequence"/>
</dbReference>
<dbReference type="GeneID" id="20202472"/>
<evidence type="ECO:0008006" key="5">
    <source>
        <dbReference type="Google" id="ProtNLM"/>
    </source>
</evidence>
<name>T1F0X2_HELRO</name>
<evidence type="ECO:0000313" key="2">
    <source>
        <dbReference type="EMBL" id="ESO08838.1"/>
    </source>
</evidence>
<dbReference type="HOGENOM" id="CLU_2148508_0_0_1"/>
<reference evidence="4" key="1">
    <citation type="submission" date="2012-12" db="EMBL/GenBank/DDBJ databases">
        <authorList>
            <person name="Hellsten U."/>
            <person name="Grimwood J."/>
            <person name="Chapman J.A."/>
            <person name="Shapiro H."/>
            <person name="Aerts A."/>
            <person name="Otillar R.P."/>
            <person name="Terry A.Y."/>
            <person name="Boore J.L."/>
            <person name="Simakov O."/>
            <person name="Marletaz F."/>
            <person name="Cho S.-J."/>
            <person name="Edsinger-Gonzales E."/>
            <person name="Havlak P."/>
            <person name="Kuo D.-H."/>
            <person name="Larsson T."/>
            <person name="Lv J."/>
            <person name="Arendt D."/>
            <person name="Savage R."/>
            <person name="Osoegawa K."/>
            <person name="de Jong P."/>
            <person name="Lindberg D.R."/>
            <person name="Seaver E.C."/>
            <person name="Weisblat D.A."/>
            <person name="Putnam N.H."/>
            <person name="Grigoriev I.V."/>
            <person name="Rokhsar D.S."/>
        </authorList>
    </citation>
    <scope>NUCLEOTIDE SEQUENCE</scope>
</reference>
<dbReference type="EnsemblMetazoa" id="HelroT168749">
    <property type="protein sequence ID" value="HelroP168749"/>
    <property type="gene ID" value="HelroG168749"/>
</dbReference>
<evidence type="ECO:0000313" key="4">
    <source>
        <dbReference type="Proteomes" id="UP000015101"/>
    </source>
</evidence>
<proteinExistence type="predicted"/>
<dbReference type="AlphaFoldDB" id="T1F0X2"/>
<keyword evidence="1" id="KW-0812">Transmembrane</keyword>
<keyword evidence="1" id="KW-1133">Transmembrane helix</keyword>
<reference evidence="2 4" key="2">
    <citation type="journal article" date="2013" name="Nature">
        <title>Insights into bilaterian evolution from three spiralian genomes.</title>
        <authorList>
            <person name="Simakov O."/>
            <person name="Marletaz F."/>
            <person name="Cho S.J."/>
            <person name="Edsinger-Gonzales E."/>
            <person name="Havlak P."/>
            <person name="Hellsten U."/>
            <person name="Kuo D.H."/>
            <person name="Larsson T."/>
            <person name="Lv J."/>
            <person name="Arendt D."/>
            <person name="Savage R."/>
            <person name="Osoegawa K."/>
            <person name="de Jong P."/>
            <person name="Grimwood J."/>
            <person name="Chapman J.A."/>
            <person name="Shapiro H."/>
            <person name="Aerts A."/>
            <person name="Otillar R.P."/>
            <person name="Terry A.Y."/>
            <person name="Boore J.L."/>
            <person name="Grigoriev I.V."/>
            <person name="Lindberg D.R."/>
            <person name="Seaver E.C."/>
            <person name="Weisblat D.A."/>
            <person name="Putnam N.H."/>
            <person name="Rokhsar D.S."/>
        </authorList>
    </citation>
    <scope>NUCLEOTIDE SEQUENCE</scope>
</reference>
<reference evidence="3" key="3">
    <citation type="submission" date="2015-06" db="UniProtKB">
        <authorList>
            <consortium name="EnsemblMetazoa"/>
        </authorList>
    </citation>
    <scope>IDENTIFICATION</scope>
</reference>
<sequence>MIGQPNKNIVIVTLSFIIFSPLHLSLQHSLSSSEPKLDAENSATEDGDVAEANYFESNSKMRSGMKKRSLEKPALWEFLLFPIPAMISKYLWNHPRKSVNNSKRRGKLRFIG</sequence>
<protein>
    <recommendedName>
        <fullName evidence="5">Transmembrane protein</fullName>
    </recommendedName>
</protein>
<organism evidence="3 4">
    <name type="scientific">Helobdella robusta</name>
    <name type="common">Californian leech</name>
    <dbReference type="NCBI Taxonomy" id="6412"/>
    <lineage>
        <taxon>Eukaryota</taxon>
        <taxon>Metazoa</taxon>
        <taxon>Spiralia</taxon>
        <taxon>Lophotrochozoa</taxon>
        <taxon>Annelida</taxon>
        <taxon>Clitellata</taxon>
        <taxon>Hirudinea</taxon>
        <taxon>Rhynchobdellida</taxon>
        <taxon>Glossiphoniidae</taxon>
        <taxon>Helobdella</taxon>
    </lineage>
</organism>
<feature type="transmembrane region" description="Helical" evidence="1">
    <location>
        <begin position="74"/>
        <end position="92"/>
    </location>
</feature>
<dbReference type="EMBL" id="KB096023">
    <property type="protein sequence ID" value="ESO08838.1"/>
    <property type="molecule type" value="Genomic_DNA"/>
</dbReference>
<dbReference type="RefSeq" id="XP_009012860.1">
    <property type="nucleotide sequence ID" value="XM_009014612.1"/>
</dbReference>
<evidence type="ECO:0000256" key="1">
    <source>
        <dbReference type="SAM" id="Phobius"/>
    </source>
</evidence>